<accession>A0ABM0H9L1</accession>
<dbReference type="RefSeq" id="XP_004422433.1">
    <property type="nucleotide sequence ID" value="XM_004422376.2"/>
</dbReference>
<evidence type="ECO:0000256" key="5">
    <source>
        <dbReference type="ARBA" id="ARBA00022705"/>
    </source>
</evidence>
<evidence type="ECO:0000313" key="13">
    <source>
        <dbReference type="Proteomes" id="UP000694910"/>
    </source>
</evidence>
<evidence type="ECO:0000256" key="8">
    <source>
        <dbReference type="ARBA" id="ARBA00026084"/>
    </source>
</evidence>
<dbReference type="PANTHER" id="PTHR12748:SF0">
    <property type="entry name" value="ORIGIN RECOGNITION COMPLEX SUBUNIT 3"/>
    <property type="match status" value="1"/>
</dbReference>
<keyword evidence="7" id="KW-0539">Nucleus</keyword>
<evidence type="ECO:0000256" key="2">
    <source>
        <dbReference type="ARBA" id="ARBA00010977"/>
    </source>
</evidence>
<protein>
    <recommendedName>
        <fullName evidence="3">Origin recognition complex subunit 3</fullName>
    </recommendedName>
</protein>
<dbReference type="Proteomes" id="UP000694910">
    <property type="component" value="Unplaced"/>
</dbReference>
<dbReference type="InterPro" id="IPR045663">
    <property type="entry name" value="ORC3_ins"/>
</dbReference>
<evidence type="ECO:0000259" key="10">
    <source>
        <dbReference type="Pfam" id="PF07034"/>
    </source>
</evidence>
<comment type="function">
    <text evidence="9">Component of the origin recognition complex (ORC) that binds origins of replication. DNA-binding is ATP-dependent. The specific DNA sequences that define origins of replication have not been identified yet. ORC is required to assemble the pre-replication complex necessary to initiate DNA replication. Binds histone H3 and H4 trimethylation marks H3K9me3, H3K27me3 and H4K20me3.</text>
</comment>
<evidence type="ECO:0000256" key="6">
    <source>
        <dbReference type="ARBA" id="ARBA00023125"/>
    </source>
</evidence>
<keyword evidence="4" id="KW-0597">Phosphoprotein</keyword>
<keyword evidence="6" id="KW-0238">DNA-binding</keyword>
<evidence type="ECO:0000256" key="7">
    <source>
        <dbReference type="ARBA" id="ARBA00023242"/>
    </source>
</evidence>
<evidence type="ECO:0000313" key="14">
    <source>
        <dbReference type="RefSeq" id="XP_004422433.1"/>
    </source>
</evidence>
<dbReference type="Pfam" id="PF19675">
    <property type="entry name" value="ORC3_ins"/>
    <property type="match status" value="1"/>
</dbReference>
<feature type="domain" description="Origin recognition complex subunit 3 insertion" evidence="12">
    <location>
        <begin position="354"/>
        <end position="573"/>
    </location>
</feature>
<dbReference type="InterPro" id="IPR020795">
    <property type="entry name" value="ORC3"/>
</dbReference>
<sequence length="699" mass="80693">MATSSVSKGCFVFKPNFKKRKISVPIEDYFNKGKDESEDSKLRFETYHLIWQQMKSETERLQEELNKNLFDSLIEFLQKSHSGFQKNLKDWGSQIKLREIPAAALVLGVNVTDHDLTFRSLTEALQNNVTPYVVSLQAKDCPDMKHFLQKLVSQLMECCVDVESKEEESVQVTQKKTHCSMDSLSSWYMNVTQKTDPKMPRKKRTSSQWQSPPVVLILKDMESFTTKVLQDFIIISSQHLHEFPLILIFGIATSPIIIHRLLPHAVSSLLCIELFQSLSCKEHLTTVLDKLLLTTQFPFKLSEKVLQILTNIFLYHDFSIQNFIKGLQLSLLEHFYSQPLSVLCCNLPEARRRVHFLSANQCENIRRLPSFRRMQKPSDIEEETQSLLGNLYVYHTNYFLVLRCLHQFTSSLPKYPMGRQIRELYCTCLEKSVWDSEEYASALQLLRMLAKDELMTILEKCFKVFKSSSEKQLGSTAKRIEELLAQFQSLDAEAKDEEDTSGSQSKGLQKTDLYHLQKSLLEMKELRRTSKKQTKFEVLREKVVNFIDSLVREYLLPPETQPLHEVVYFSAAHTLREHLNAAPRIALHTALNNPYYYLKNEALQSEEGCIPNVAPDICIAYKLHLECSRLINLVDWSEAFATVVTAAEKLDANSITSEERNEIIHARFIRAVSELELLGFIKPTRQKTDHVARLTWGGC</sequence>
<comment type="subcellular location">
    <subcellularLocation>
        <location evidence="1">Nucleus</location>
    </subcellularLocation>
</comment>
<evidence type="ECO:0000256" key="4">
    <source>
        <dbReference type="ARBA" id="ARBA00022553"/>
    </source>
</evidence>
<evidence type="ECO:0000256" key="3">
    <source>
        <dbReference type="ARBA" id="ARBA00019085"/>
    </source>
</evidence>
<dbReference type="Pfam" id="PF18137">
    <property type="entry name" value="WHD_ORC"/>
    <property type="match status" value="1"/>
</dbReference>
<proteinExistence type="inferred from homology"/>
<reference evidence="14" key="1">
    <citation type="submission" date="2025-08" db="UniProtKB">
        <authorList>
            <consortium name="RefSeq"/>
        </authorList>
    </citation>
    <scope>IDENTIFICATION</scope>
</reference>
<feature type="domain" description="Origin recognition complex subunit 3 N-terminal" evidence="10">
    <location>
        <begin position="1"/>
        <end position="343"/>
    </location>
</feature>
<evidence type="ECO:0000256" key="9">
    <source>
        <dbReference type="ARBA" id="ARBA00045241"/>
    </source>
</evidence>
<organism evidence="13 14">
    <name type="scientific">Ceratotherium simum simum</name>
    <name type="common">Southern white rhinoceros</name>
    <dbReference type="NCBI Taxonomy" id="73337"/>
    <lineage>
        <taxon>Eukaryota</taxon>
        <taxon>Metazoa</taxon>
        <taxon>Chordata</taxon>
        <taxon>Craniata</taxon>
        <taxon>Vertebrata</taxon>
        <taxon>Euteleostomi</taxon>
        <taxon>Mammalia</taxon>
        <taxon>Eutheria</taxon>
        <taxon>Laurasiatheria</taxon>
        <taxon>Perissodactyla</taxon>
        <taxon>Rhinocerotidae</taxon>
        <taxon>Ceratotherium</taxon>
    </lineage>
</organism>
<evidence type="ECO:0000256" key="1">
    <source>
        <dbReference type="ARBA" id="ARBA00004123"/>
    </source>
</evidence>
<dbReference type="InterPro" id="IPR045667">
    <property type="entry name" value="ORC3_N"/>
</dbReference>
<gene>
    <name evidence="14" type="primary">LOC101394792</name>
</gene>
<dbReference type="GeneID" id="101394792"/>
<dbReference type="CDD" id="cd20704">
    <property type="entry name" value="Orc3"/>
    <property type="match status" value="1"/>
</dbReference>
<dbReference type="InterPro" id="IPR040855">
    <property type="entry name" value="ORC_WH_C"/>
</dbReference>
<comment type="similarity">
    <text evidence="2">Belongs to the ORC3 family.</text>
</comment>
<evidence type="ECO:0000259" key="11">
    <source>
        <dbReference type="Pfam" id="PF18137"/>
    </source>
</evidence>
<name>A0ABM0H9L1_CERSS</name>
<dbReference type="PANTHER" id="PTHR12748">
    <property type="entry name" value="ORIGIN RECOGNITION COMPLEX SUBUNIT 3"/>
    <property type="match status" value="1"/>
</dbReference>
<dbReference type="Pfam" id="PF07034">
    <property type="entry name" value="ORC3_N"/>
    <property type="match status" value="1"/>
</dbReference>
<comment type="subunit">
    <text evidence="8">Component of ORC, a complex composed of at least 6 subunits: ORC1, ORC2, ORC3, ORC4, ORC5 and ORC6. ORC is regulated in a cell-cycle dependent manner. It is sequentially assembled at the exit from anaphase of mitosis and disassembled as cells enter S phase.</text>
</comment>
<keyword evidence="13" id="KW-1185">Reference proteome</keyword>
<feature type="domain" description="Origin recognition complex subunit 3 winged helix C-terminal" evidence="11">
    <location>
        <begin position="584"/>
        <end position="696"/>
    </location>
</feature>
<evidence type="ECO:0000259" key="12">
    <source>
        <dbReference type="Pfam" id="PF19675"/>
    </source>
</evidence>
<keyword evidence="5" id="KW-0235">DNA replication</keyword>